<dbReference type="PANTHER" id="PTHR11102">
    <property type="entry name" value="SEL-1-LIKE PROTEIN"/>
    <property type="match status" value="1"/>
</dbReference>
<dbReference type="PANTHER" id="PTHR11102:SF160">
    <property type="entry name" value="ERAD-ASSOCIATED E3 UBIQUITIN-PROTEIN LIGASE COMPONENT HRD3"/>
    <property type="match status" value="1"/>
</dbReference>
<organism evidence="2 3">
    <name type="scientific">Funneliformis geosporum</name>
    <dbReference type="NCBI Taxonomy" id="1117311"/>
    <lineage>
        <taxon>Eukaryota</taxon>
        <taxon>Fungi</taxon>
        <taxon>Fungi incertae sedis</taxon>
        <taxon>Mucoromycota</taxon>
        <taxon>Glomeromycotina</taxon>
        <taxon>Glomeromycetes</taxon>
        <taxon>Glomerales</taxon>
        <taxon>Glomeraceae</taxon>
        <taxon>Funneliformis</taxon>
    </lineage>
</organism>
<dbReference type="AlphaFoldDB" id="A0A9W4WL27"/>
<dbReference type="InterPro" id="IPR006597">
    <property type="entry name" value="Sel1-like"/>
</dbReference>
<protein>
    <submittedName>
        <fullName evidence="2">14599_t:CDS:1</fullName>
    </submittedName>
</protein>
<dbReference type="Proteomes" id="UP001153678">
    <property type="component" value="Unassembled WGS sequence"/>
</dbReference>
<sequence length="141" mass="16121">MINFKNNSLTNIIAKDKSSFKSKKKGEENLEVLKKTEDINFYNNINKSNSSLQNNAKAYELFLKAAEENYAISQVYLAKCYYSGYGIKSEKEISDAQYQLGNCFYNGIGTEINQNEAFTWYKNAANNGFRKIFLLVSKSNL</sequence>
<evidence type="ECO:0000256" key="1">
    <source>
        <dbReference type="ARBA" id="ARBA00038101"/>
    </source>
</evidence>
<dbReference type="InterPro" id="IPR011990">
    <property type="entry name" value="TPR-like_helical_dom_sf"/>
</dbReference>
<evidence type="ECO:0000313" key="2">
    <source>
        <dbReference type="EMBL" id="CAI2170009.1"/>
    </source>
</evidence>
<dbReference type="EMBL" id="CAMKVN010000647">
    <property type="protein sequence ID" value="CAI2170009.1"/>
    <property type="molecule type" value="Genomic_DNA"/>
</dbReference>
<reference evidence="2" key="1">
    <citation type="submission" date="2022-08" db="EMBL/GenBank/DDBJ databases">
        <authorList>
            <person name="Kallberg Y."/>
            <person name="Tangrot J."/>
            <person name="Rosling A."/>
        </authorList>
    </citation>
    <scope>NUCLEOTIDE SEQUENCE</scope>
    <source>
        <strain evidence="2">Wild A</strain>
    </source>
</reference>
<dbReference type="SUPFAM" id="SSF81901">
    <property type="entry name" value="HCP-like"/>
    <property type="match status" value="1"/>
</dbReference>
<dbReference type="Gene3D" id="1.25.40.10">
    <property type="entry name" value="Tetratricopeptide repeat domain"/>
    <property type="match status" value="1"/>
</dbReference>
<dbReference type="OrthoDB" id="2493423at2759"/>
<proteinExistence type="inferred from homology"/>
<dbReference type="SMART" id="SM00671">
    <property type="entry name" value="SEL1"/>
    <property type="match status" value="1"/>
</dbReference>
<keyword evidence="3" id="KW-1185">Reference proteome</keyword>
<accession>A0A9W4WL27</accession>
<evidence type="ECO:0000313" key="3">
    <source>
        <dbReference type="Proteomes" id="UP001153678"/>
    </source>
</evidence>
<gene>
    <name evidence="2" type="ORF">FWILDA_LOCUS4368</name>
</gene>
<comment type="similarity">
    <text evidence="1">Belongs to the sel-1 family.</text>
</comment>
<dbReference type="Pfam" id="PF08238">
    <property type="entry name" value="Sel1"/>
    <property type="match status" value="3"/>
</dbReference>
<comment type="caution">
    <text evidence="2">The sequence shown here is derived from an EMBL/GenBank/DDBJ whole genome shotgun (WGS) entry which is preliminary data.</text>
</comment>
<name>A0A9W4WL27_9GLOM</name>
<dbReference type="InterPro" id="IPR050767">
    <property type="entry name" value="Sel1_AlgK"/>
</dbReference>